<dbReference type="EMBL" id="JACARG010000059">
    <property type="protein sequence ID" value="NWE16807.1"/>
    <property type="molecule type" value="Genomic_DNA"/>
</dbReference>
<proteinExistence type="predicted"/>
<comment type="caution">
    <text evidence="3">The sequence shown here is derived from an EMBL/GenBank/DDBJ whole genome shotgun (WGS) entry which is preliminary data.</text>
</comment>
<sequence>MGAILGLLGSIAIPILKAIGLGAVSGGAAYGATKALEATLEEKPQAATRDEPVKKNGDVFTPAVQKTFGERTEVQGSAKPSIASTAAPLPENPTISKAPLTPLAPV</sequence>
<protein>
    <submittedName>
        <fullName evidence="3">Uncharacterized protein</fullName>
    </submittedName>
</protein>
<name>A0A7Y8F8J7_9PSED</name>
<reference evidence="4 5" key="1">
    <citation type="submission" date="2020-04" db="EMBL/GenBank/DDBJ databases">
        <title>Molecular characterization of pseudomonads from Agaricus bisporus reveal novel blotch 2 pathogens in Western Europe.</title>
        <authorList>
            <person name="Taparia T."/>
            <person name="Krijger M."/>
            <person name="Haynes E."/>
            <person name="Elpinstone J.G."/>
            <person name="Noble R."/>
            <person name="Van Der Wolf J."/>
        </authorList>
    </citation>
    <scope>NUCLEOTIDE SEQUENCE [LARGE SCALE GENOMIC DNA]</scope>
    <source>
        <strain evidence="3 5">IPO3781</strain>
        <strain evidence="2 4">IPO3782</strain>
    </source>
</reference>
<dbReference type="RefSeq" id="WP_177079632.1">
    <property type="nucleotide sequence ID" value="NZ_JACARF010000003.1"/>
</dbReference>
<organism evidence="3 5">
    <name type="scientific">Pseudomonas yamanorum</name>
    <dbReference type="NCBI Taxonomy" id="515393"/>
    <lineage>
        <taxon>Bacteria</taxon>
        <taxon>Pseudomonadati</taxon>
        <taxon>Pseudomonadota</taxon>
        <taxon>Gammaproteobacteria</taxon>
        <taxon>Pseudomonadales</taxon>
        <taxon>Pseudomonadaceae</taxon>
        <taxon>Pseudomonas</taxon>
    </lineage>
</organism>
<feature type="region of interest" description="Disordered" evidence="1">
    <location>
        <begin position="70"/>
        <end position="106"/>
    </location>
</feature>
<evidence type="ECO:0000313" key="5">
    <source>
        <dbReference type="Proteomes" id="UP000537188"/>
    </source>
</evidence>
<evidence type="ECO:0000313" key="2">
    <source>
        <dbReference type="EMBL" id="NWE16807.1"/>
    </source>
</evidence>
<evidence type="ECO:0000313" key="4">
    <source>
        <dbReference type="Proteomes" id="UP000531950"/>
    </source>
</evidence>
<dbReference type="Proteomes" id="UP000537188">
    <property type="component" value="Unassembled WGS sequence"/>
</dbReference>
<evidence type="ECO:0000313" key="3">
    <source>
        <dbReference type="EMBL" id="NWE74702.1"/>
    </source>
</evidence>
<dbReference type="AlphaFoldDB" id="A0A7Y8F8J7"/>
<accession>A0A7Y8F8J7</accession>
<dbReference type="Proteomes" id="UP000531950">
    <property type="component" value="Unassembled WGS sequence"/>
</dbReference>
<evidence type="ECO:0000256" key="1">
    <source>
        <dbReference type="SAM" id="MobiDB-lite"/>
    </source>
</evidence>
<gene>
    <name evidence="2" type="ORF">HX822_28015</name>
    <name evidence="3" type="ORF">HX828_03965</name>
</gene>
<dbReference type="EMBL" id="JACARF010000003">
    <property type="protein sequence ID" value="NWE74702.1"/>
    <property type="molecule type" value="Genomic_DNA"/>
</dbReference>